<feature type="compositionally biased region" description="Basic residues" evidence="1">
    <location>
        <begin position="64"/>
        <end position="74"/>
    </location>
</feature>
<dbReference type="EMBL" id="JAINUF010000004">
    <property type="protein sequence ID" value="KAJ8365247.1"/>
    <property type="molecule type" value="Genomic_DNA"/>
</dbReference>
<feature type="region of interest" description="Disordered" evidence="1">
    <location>
        <begin position="26"/>
        <end position="83"/>
    </location>
</feature>
<comment type="caution">
    <text evidence="2">The sequence shown here is derived from an EMBL/GenBank/DDBJ whole genome shotgun (WGS) entry which is preliminary data.</text>
</comment>
<gene>
    <name evidence="2" type="ORF">SKAU_G00140780</name>
</gene>
<sequence length="127" mass="14080">MPANCTGWRAVADGQGLAQRQRCLRQASLSPENRAYPARTPSPLPSRTGPTTDARSLVFAKSPRVPRSRTRLARRREPPVKTTCERRSYPLPLFSAVTYESASPLISCRLPSAVIGSEMNRNLWLST</sequence>
<keyword evidence="3" id="KW-1185">Reference proteome</keyword>
<dbReference type="AlphaFoldDB" id="A0A9Q1FT67"/>
<organism evidence="2 3">
    <name type="scientific">Synaphobranchus kaupii</name>
    <name type="common">Kaup's arrowtooth eel</name>
    <dbReference type="NCBI Taxonomy" id="118154"/>
    <lineage>
        <taxon>Eukaryota</taxon>
        <taxon>Metazoa</taxon>
        <taxon>Chordata</taxon>
        <taxon>Craniata</taxon>
        <taxon>Vertebrata</taxon>
        <taxon>Euteleostomi</taxon>
        <taxon>Actinopterygii</taxon>
        <taxon>Neopterygii</taxon>
        <taxon>Teleostei</taxon>
        <taxon>Anguilliformes</taxon>
        <taxon>Synaphobranchidae</taxon>
        <taxon>Synaphobranchus</taxon>
    </lineage>
</organism>
<name>A0A9Q1FT67_SYNKA</name>
<evidence type="ECO:0000313" key="3">
    <source>
        <dbReference type="Proteomes" id="UP001152622"/>
    </source>
</evidence>
<evidence type="ECO:0000256" key="1">
    <source>
        <dbReference type="SAM" id="MobiDB-lite"/>
    </source>
</evidence>
<accession>A0A9Q1FT67</accession>
<reference evidence="2" key="1">
    <citation type="journal article" date="2023" name="Science">
        <title>Genome structures resolve the early diversification of teleost fishes.</title>
        <authorList>
            <person name="Parey E."/>
            <person name="Louis A."/>
            <person name="Montfort J."/>
            <person name="Bouchez O."/>
            <person name="Roques C."/>
            <person name="Iampietro C."/>
            <person name="Lluch J."/>
            <person name="Castinel A."/>
            <person name="Donnadieu C."/>
            <person name="Desvignes T."/>
            <person name="Floi Bucao C."/>
            <person name="Jouanno E."/>
            <person name="Wen M."/>
            <person name="Mejri S."/>
            <person name="Dirks R."/>
            <person name="Jansen H."/>
            <person name="Henkel C."/>
            <person name="Chen W.J."/>
            <person name="Zahm M."/>
            <person name="Cabau C."/>
            <person name="Klopp C."/>
            <person name="Thompson A.W."/>
            <person name="Robinson-Rechavi M."/>
            <person name="Braasch I."/>
            <person name="Lecointre G."/>
            <person name="Bobe J."/>
            <person name="Postlethwait J.H."/>
            <person name="Berthelot C."/>
            <person name="Roest Crollius H."/>
            <person name="Guiguen Y."/>
        </authorList>
    </citation>
    <scope>NUCLEOTIDE SEQUENCE</scope>
    <source>
        <strain evidence="2">WJC10195</strain>
    </source>
</reference>
<proteinExistence type="predicted"/>
<protein>
    <submittedName>
        <fullName evidence="2">Uncharacterized protein</fullName>
    </submittedName>
</protein>
<dbReference type="Proteomes" id="UP001152622">
    <property type="component" value="Chromosome 4"/>
</dbReference>
<evidence type="ECO:0000313" key="2">
    <source>
        <dbReference type="EMBL" id="KAJ8365247.1"/>
    </source>
</evidence>